<feature type="signal peptide" evidence="1">
    <location>
        <begin position="1"/>
        <end position="19"/>
    </location>
</feature>
<dbReference type="Proteomes" id="UP000192578">
    <property type="component" value="Unassembled WGS sequence"/>
</dbReference>
<dbReference type="AlphaFoldDB" id="A0A9X6NGH5"/>
<dbReference type="EMBL" id="MTYJ01000186">
    <property type="protein sequence ID" value="OWA50231.1"/>
    <property type="molecule type" value="Genomic_DNA"/>
</dbReference>
<sequence length="189" mass="20320">MLALTISWNLSILFAGTSALVCYHCKVDSTGSSGIVRPCPDVADLRTTEARSCPEGACLTFSGKQEWRGKSVEGILRLCLTDSVTKVVYPPDWTGRAKALTCESVTTSTVRNQTSLDGQPCDPTQLGSLTLTGQACLCNSDRCNSGAATNSAQSAMNPASFSSWLLLFLLIFVLVNRMEELCRLCAAYF</sequence>
<accession>A0A9X6NGH5</accession>
<proteinExistence type="predicted"/>
<comment type="caution">
    <text evidence="2">The sequence shown here is derived from an EMBL/GenBank/DDBJ whole genome shotgun (WGS) entry which is preliminary data.</text>
</comment>
<keyword evidence="3" id="KW-1185">Reference proteome</keyword>
<evidence type="ECO:0000256" key="1">
    <source>
        <dbReference type="SAM" id="SignalP"/>
    </source>
</evidence>
<evidence type="ECO:0000313" key="3">
    <source>
        <dbReference type="Proteomes" id="UP000192578"/>
    </source>
</evidence>
<evidence type="ECO:0008006" key="4">
    <source>
        <dbReference type="Google" id="ProtNLM"/>
    </source>
</evidence>
<gene>
    <name evidence="2" type="ORF">BV898_14754</name>
</gene>
<organism evidence="2 3">
    <name type="scientific">Hypsibius exemplaris</name>
    <name type="common">Freshwater tardigrade</name>
    <dbReference type="NCBI Taxonomy" id="2072580"/>
    <lineage>
        <taxon>Eukaryota</taxon>
        <taxon>Metazoa</taxon>
        <taxon>Ecdysozoa</taxon>
        <taxon>Tardigrada</taxon>
        <taxon>Eutardigrada</taxon>
        <taxon>Parachela</taxon>
        <taxon>Hypsibioidea</taxon>
        <taxon>Hypsibiidae</taxon>
        <taxon>Hypsibius</taxon>
    </lineage>
</organism>
<evidence type="ECO:0000313" key="2">
    <source>
        <dbReference type="EMBL" id="OWA50231.1"/>
    </source>
</evidence>
<reference evidence="3" key="1">
    <citation type="submission" date="2017-01" db="EMBL/GenBank/DDBJ databases">
        <title>Comparative genomics of anhydrobiosis in the tardigrade Hypsibius dujardini.</title>
        <authorList>
            <person name="Yoshida Y."/>
            <person name="Koutsovoulos G."/>
            <person name="Laetsch D."/>
            <person name="Stevens L."/>
            <person name="Kumar S."/>
            <person name="Horikawa D."/>
            <person name="Ishino K."/>
            <person name="Komine S."/>
            <person name="Tomita M."/>
            <person name="Blaxter M."/>
            <person name="Arakawa K."/>
        </authorList>
    </citation>
    <scope>NUCLEOTIDE SEQUENCE [LARGE SCALE GENOMIC DNA]</scope>
    <source>
        <strain evidence="3">Z151</strain>
    </source>
</reference>
<feature type="chain" id="PRO_5040892474" description="Protein quiver" evidence="1">
    <location>
        <begin position="20"/>
        <end position="189"/>
    </location>
</feature>
<protein>
    <recommendedName>
        <fullName evidence="4">Protein quiver</fullName>
    </recommendedName>
</protein>
<name>A0A9X6NGH5_HYPEX</name>
<keyword evidence="1" id="KW-0732">Signal</keyword>